<evidence type="ECO:0000313" key="3">
    <source>
        <dbReference type="EMBL" id="QRC96616.1"/>
    </source>
</evidence>
<dbReference type="VEuPathDB" id="FungiDB:JI435_015190"/>
<feature type="domain" description="SCP" evidence="2">
    <location>
        <begin position="161"/>
        <end position="308"/>
    </location>
</feature>
<dbReference type="CDD" id="cd05380">
    <property type="entry name" value="CAP_euk"/>
    <property type="match status" value="1"/>
</dbReference>
<name>A0A7U2I1T3_PHANO</name>
<proteinExistence type="predicted"/>
<dbReference type="SMART" id="SM00198">
    <property type="entry name" value="SCP"/>
    <property type="match status" value="1"/>
</dbReference>
<feature type="region of interest" description="Disordered" evidence="1">
    <location>
        <begin position="50"/>
        <end position="70"/>
    </location>
</feature>
<feature type="compositionally biased region" description="Low complexity" evidence="1">
    <location>
        <begin position="108"/>
        <end position="141"/>
    </location>
</feature>
<dbReference type="Pfam" id="PF00188">
    <property type="entry name" value="CAP"/>
    <property type="match status" value="1"/>
</dbReference>
<organism evidence="3 4">
    <name type="scientific">Phaeosphaeria nodorum (strain SN15 / ATCC MYA-4574 / FGSC 10173)</name>
    <name type="common">Glume blotch fungus</name>
    <name type="synonym">Parastagonospora nodorum</name>
    <dbReference type="NCBI Taxonomy" id="321614"/>
    <lineage>
        <taxon>Eukaryota</taxon>
        <taxon>Fungi</taxon>
        <taxon>Dikarya</taxon>
        <taxon>Ascomycota</taxon>
        <taxon>Pezizomycotina</taxon>
        <taxon>Dothideomycetes</taxon>
        <taxon>Pleosporomycetidae</taxon>
        <taxon>Pleosporales</taxon>
        <taxon>Pleosporineae</taxon>
        <taxon>Phaeosphaeriaceae</taxon>
        <taxon>Parastagonospora</taxon>
    </lineage>
</organism>
<feature type="region of interest" description="Disordered" evidence="1">
    <location>
        <begin position="108"/>
        <end position="154"/>
    </location>
</feature>
<reference evidence="4" key="1">
    <citation type="journal article" date="2021" name="BMC Genomics">
        <title>Chromosome-level genome assembly and manually-curated proteome of model necrotroph Parastagonospora nodorum Sn15 reveals a genome-wide trove of candidate effector homologs, and redundancy of virulence-related functions within an accessory chromosome.</title>
        <authorList>
            <person name="Bertazzoni S."/>
            <person name="Jones D.A.B."/>
            <person name="Phan H.T."/>
            <person name="Tan K.-C."/>
            <person name="Hane J.K."/>
        </authorList>
    </citation>
    <scope>NUCLEOTIDE SEQUENCE [LARGE SCALE GENOMIC DNA]</scope>
    <source>
        <strain evidence="4">SN15 / ATCC MYA-4574 / FGSC 10173)</strain>
    </source>
</reference>
<gene>
    <name evidence="3" type="ORF">JI435_015190</name>
</gene>
<dbReference type="KEGG" id="pno:SNOG_01519"/>
<dbReference type="Proteomes" id="UP000663193">
    <property type="component" value="Chromosome 6"/>
</dbReference>
<dbReference type="PRINTS" id="PR00837">
    <property type="entry name" value="V5TPXLIKE"/>
</dbReference>
<dbReference type="InterPro" id="IPR014044">
    <property type="entry name" value="CAP_dom"/>
</dbReference>
<dbReference type="InterPro" id="IPR035940">
    <property type="entry name" value="CAP_sf"/>
</dbReference>
<evidence type="ECO:0000259" key="2">
    <source>
        <dbReference type="SMART" id="SM00198"/>
    </source>
</evidence>
<dbReference type="SUPFAM" id="SSF55797">
    <property type="entry name" value="PR-1-like"/>
    <property type="match status" value="1"/>
</dbReference>
<dbReference type="Gene3D" id="3.40.33.10">
    <property type="entry name" value="CAP"/>
    <property type="match status" value="1"/>
</dbReference>
<protein>
    <recommendedName>
        <fullName evidence="2">SCP domain-containing protein</fullName>
    </recommendedName>
</protein>
<dbReference type="InterPro" id="IPR001283">
    <property type="entry name" value="CRISP-related"/>
</dbReference>
<dbReference type="OrthoDB" id="337038at2759"/>
<dbReference type="EMBL" id="CP069028">
    <property type="protein sequence ID" value="QRC96616.1"/>
    <property type="molecule type" value="Genomic_DNA"/>
</dbReference>
<dbReference type="AlphaFoldDB" id="A0A7U2I1T3"/>
<keyword evidence="4" id="KW-1185">Reference proteome</keyword>
<dbReference type="RefSeq" id="XP_001792157.1">
    <property type="nucleotide sequence ID" value="XM_001792105.1"/>
</dbReference>
<dbReference type="OMA" id="NHNVHRS"/>
<accession>A0A7U2I1T3</accession>
<dbReference type="PANTHER" id="PTHR10334">
    <property type="entry name" value="CYSTEINE-RICH SECRETORY PROTEIN-RELATED"/>
    <property type="match status" value="1"/>
</dbReference>
<sequence length="328" mass="33852">MRYSAVLASALAGSVVAMPYLEERALVTRLHTATAIETVVVFVTVTRARSSSVPGQQPTGTAAPIGLTLTSSTPSRAASSSVRVSSASSAASIATAVGSPTRVSSSVAVQSSSRAVSSSPAVRSSTQAVSSSTLPSPTASSQVGPSHVSGPAQATLSSGVDYRNAILYHHNAARANHRAAPLVWDTSCEQNARIAAETCNFAHYIPDGVRNGQNLFTVSGNAFNVTAGITESWYKGELPYMNGNFGLASLSDNVFHQVGHLTQLLWQDTTGVGCVSIDCGTNMKVGGVQSTLNKFTVCNYAPPGNIAGQYGAKVQPPISTTNLGSWSD</sequence>
<evidence type="ECO:0000256" key="1">
    <source>
        <dbReference type="SAM" id="MobiDB-lite"/>
    </source>
</evidence>
<evidence type="ECO:0000313" key="4">
    <source>
        <dbReference type="Proteomes" id="UP000663193"/>
    </source>
</evidence>